<dbReference type="CDD" id="cd02440">
    <property type="entry name" value="AdoMet_MTases"/>
    <property type="match status" value="1"/>
</dbReference>
<evidence type="ECO:0000256" key="3">
    <source>
        <dbReference type="ARBA" id="ARBA00022691"/>
    </source>
</evidence>
<keyword evidence="2 4" id="KW-0808">Transferase</keyword>
<evidence type="ECO:0000256" key="1">
    <source>
        <dbReference type="ARBA" id="ARBA00022603"/>
    </source>
</evidence>
<dbReference type="PANTHER" id="PTHR43464">
    <property type="entry name" value="METHYLTRANSFERASE"/>
    <property type="match status" value="1"/>
</dbReference>
<evidence type="ECO:0000313" key="5">
    <source>
        <dbReference type="Proteomes" id="UP000199771"/>
    </source>
</evidence>
<sequence length="283" mass="32124">MQEKHVQDINPTVFAFGENWRHYADGIDERHIEQAIAGLRRLFGDAPLTGKRFLDLGCGSGIHAAAAVRLGATVTALDRDATCVATTRAVLQRFCPEHTAIVERADILTLTPETFGRFDYVYSWGVLHHTGDLRGALRRACALVAPQGLLAIAIYKKSWLCWAWALEKRWYTERASPRARRWAQRLYQAAWRLNLTLKGIDYNTYVREYPRARGMRFETDVADWLGGWPYESATRSQIEAWVGREGFTLVHCNVSPSRLGGRTLGLFGTRCDEFVFRRSDSSP</sequence>
<keyword evidence="1 4" id="KW-0489">Methyltransferase</keyword>
<gene>
    <name evidence="4" type="ORF">SAMN04488120_1128</name>
</gene>
<keyword evidence="5" id="KW-1185">Reference proteome</keyword>
<dbReference type="Gene3D" id="3.40.50.150">
    <property type="entry name" value="Vaccinia Virus protein VP39"/>
    <property type="match status" value="1"/>
</dbReference>
<dbReference type="OrthoDB" id="9772751at2"/>
<name>A0A1I2K2V2_9GAMM</name>
<dbReference type="EMBL" id="FOOC01000012">
    <property type="protein sequence ID" value="SFF60743.1"/>
    <property type="molecule type" value="Genomic_DNA"/>
</dbReference>
<organism evidence="4 5">
    <name type="scientific">Fontimonas thermophila</name>
    <dbReference type="NCBI Taxonomy" id="1076937"/>
    <lineage>
        <taxon>Bacteria</taxon>
        <taxon>Pseudomonadati</taxon>
        <taxon>Pseudomonadota</taxon>
        <taxon>Gammaproteobacteria</taxon>
        <taxon>Nevskiales</taxon>
        <taxon>Nevskiaceae</taxon>
        <taxon>Fontimonas</taxon>
    </lineage>
</organism>
<evidence type="ECO:0000313" key="4">
    <source>
        <dbReference type="EMBL" id="SFF60743.1"/>
    </source>
</evidence>
<dbReference type="PANTHER" id="PTHR43464:SF19">
    <property type="entry name" value="UBIQUINONE BIOSYNTHESIS O-METHYLTRANSFERASE, MITOCHONDRIAL"/>
    <property type="match status" value="1"/>
</dbReference>
<dbReference type="STRING" id="1076937.SAMN04488120_1128"/>
<keyword evidence="4" id="KW-0830">Ubiquinone</keyword>
<dbReference type="Pfam" id="PF13489">
    <property type="entry name" value="Methyltransf_23"/>
    <property type="match status" value="1"/>
</dbReference>
<keyword evidence="3" id="KW-0949">S-adenosyl-L-methionine</keyword>
<evidence type="ECO:0000256" key="2">
    <source>
        <dbReference type="ARBA" id="ARBA00022679"/>
    </source>
</evidence>
<accession>A0A1I2K2V2</accession>
<dbReference type="SUPFAM" id="SSF53335">
    <property type="entry name" value="S-adenosyl-L-methionine-dependent methyltransferases"/>
    <property type="match status" value="1"/>
</dbReference>
<proteinExistence type="predicted"/>
<reference evidence="4 5" key="1">
    <citation type="submission" date="2016-10" db="EMBL/GenBank/DDBJ databases">
        <authorList>
            <person name="de Groot N.N."/>
        </authorList>
    </citation>
    <scope>NUCLEOTIDE SEQUENCE [LARGE SCALE GENOMIC DNA]</scope>
    <source>
        <strain evidence="4 5">DSM 23609</strain>
    </source>
</reference>
<dbReference type="GO" id="GO:0008168">
    <property type="term" value="F:methyltransferase activity"/>
    <property type="evidence" value="ECO:0007669"/>
    <property type="project" value="UniProtKB-KW"/>
</dbReference>
<dbReference type="GO" id="GO:0032259">
    <property type="term" value="P:methylation"/>
    <property type="evidence" value="ECO:0007669"/>
    <property type="project" value="UniProtKB-KW"/>
</dbReference>
<protein>
    <submittedName>
        <fullName evidence="4">2-polyprenyl-6-hydroxyphenyl methylase / 3-demethylubiquinone-9 3-methyltransferase</fullName>
    </submittedName>
</protein>
<dbReference type="Proteomes" id="UP000199771">
    <property type="component" value="Unassembled WGS sequence"/>
</dbReference>
<dbReference type="AlphaFoldDB" id="A0A1I2K2V2"/>
<dbReference type="InterPro" id="IPR029063">
    <property type="entry name" value="SAM-dependent_MTases_sf"/>
</dbReference>